<dbReference type="InterPro" id="IPR001279">
    <property type="entry name" value="Metallo-B-lactamas"/>
</dbReference>
<dbReference type="Gene3D" id="3.60.15.10">
    <property type="entry name" value="Ribonuclease Z/Hydroxyacylglutathione hydrolase-like"/>
    <property type="match status" value="1"/>
</dbReference>
<evidence type="ECO:0000256" key="1">
    <source>
        <dbReference type="ARBA" id="ARBA00022723"/>
    </source>
</evidence>
<sequence length="458" mass="48508">MILTQYYLNCLSHGSYLVGDPTSGQAVVVDPRRDIDDYLADAQANNLTIVGVINTHFHADFVAGHLELAAATGAWIGYGARAEAEYEIRHLANGEKISLGEVELEILDTPGHTWESVSIVVREHAGDAVPHAVLTGDTLFIGDVGRPDLAASVGADPDQLARALYASIHTTLLALPDAVRVLPAHGAGSACGKNLSDELESTIGTQRLTNASVQPMSEDDFVTMIRSGQPAIPGYFAVDAMINRSAHEIIGSTRELAPLTLTDVRRSVENGARVLDTRSPENFALGHLAGSINVGLDGRFSETAGMVIQHDDSIVIIANSGREAEAGMRLARIGFDRVAGYLTNPVQAFTDLGPLVQVGARVELEEFEALRRDTAATILDVRNPGEVEQGAIPGSLRIPLAELGQRHAEVPAGPVIIHCASGWRSSVAASALRGLGHSDVTDLIGGYNAWAAQHSVKA</sequence>
<dbReference type="CDD" id="cd07724">
    <property type="entry name" value="POD-like_MBL-fold"/>
    <property type="match status" value="1"/>
</dbReference>
<keyword evidence="1" id="KW-0479">Metal-binding</keyword>
<dbReference type="GO" id="GO:0006749">
    <property type="term" value="P:glutathione metabolic process"/>
    <property type="evidence" value="ECO:0007669"/>
    <property type="project" value="InterPro"/>
</dbReference>
<dbReference type="InterPro" id="IPR036873">
    <property type="entry name" value="Rhodanese-like_dom_sf"/>
</dbReference>
<proteinExistence type="predicted"/>
<reference evidence="3 4" key="1">
    <citation type="submission" date="2019-03" db="EMBL/GenBank/DDBJ databases">
        <title>Genomics of glacier-inhabiting Cryobacterium strains.</title>
        <authorList>
            <person name="Liu Q."/>
            <person name="Xin Y.-H."/>
        </authorList>
    </citation>
    <scope>NUCLEOTIDE SEQUENCE [LARGE SCALE GENOMIC DNA]</scope>
    <source>
        <strain evidence="3 4">Hh15</strain>
    </source>
</reference>
<dbReference type="Gene3D" id="3.40.250.10">
    <property type="entry name" value="Rhodanese-like domain"/>
    <property type="match status" value="2"/>
</dbReference>
<keyword evidence="3" id="KW-0378">Hydrolase</keyword>
<dbReference type="Proteomes" id="UP000297654">
    <property type="component" value="Unassembled WGS sequence"/>
</dbReference>
<dbReference type="PANTHER" id="PTHR43084:SF1">
    <property type="entry name" value="PERSULFIDE DIOXYGENASE ETHE1, MITOCHONDRIAL"/>
    <property type="match status" value="1"/>
</dbReference>
<dbReference type="CDD" id="cd00158">
    <property type="entry name" value="RHOD"/>
    <property type="match status" value="2"/>
</dbReference>
<dbReference type="GO" id="GO:0070813">
    <property type="term" value="P:hydrogen sulfide metabolic process"/>
    <property type="evidence" value="ECO:0007669"/>
    <property type="project" value="TreeGrafter"/>
</dbReference>
<dbReference type="EMBL" id="SOFF01000031">
    <property type="protein sequence ID" value="TFB88648.1"/>
    <property type="molecule type" value="Genomic_DNA"/>
</dbReference>
<dbReference type="RefSeq" id="WP_092106592.1">
    <property type="nucleotide sequence ID" value="NZ_FOCN01000001.1"/>
</dbReference>
<dbReference type="GO" id="GO:0046872">
    <property type="term" value="F:metal ion binding"/>
    <property type="evidence" value="ECO:0007669"/>
    <property type="project" value="UniProtKB-KW"/>
</dbReference>
<dbReference type="SUPFAM" id="SSF52821">
    <property type="entry name" value="Rhodanese/Cell cycle control phosphatase"/>
    <property type="match status" value="2"/>
</dbReference>
<dbReference type="GO" id="GO:0016787">
    <property type="term" value="F:hydrolase activity"/>
    <property type="evidence" value="ECO:0007669"/>
    <property type="project" value="UniProtKB-KW"/>
</dbReference>
<evidence type="ECO:0000313" key="4">
    <source>
        <dbReference type="Proteomes" id="UP000297654"/>
    </source>
</evidence>
<protein>
    <submittedName>
        <fullName evidence="3">MBL fold metallo-hydrolase</fullName>
    </submittedName>
</protein>
<dbReference type="Pfam" id="PF00753">
    <property type="entry name" value="Lactamase_B"/>
    <property type="match status" value="1"/>
</dbReference>
<gene>
    <name evidence="3" type="ORF">E3O10_12810</name>
</gene>
<organism evidence="3 4">
    <name type="scientific">Cryobacterium luteum</name>
    <dbReference type="NCBI Taxonomy" id="1424661"/>
    <lineage>
        <taxon>Bacteria</taxon>
        <taxon>Bacillati</taxon>
        <taxon>Actinomycetota</taxon>
        <taxon>Actinomycetes</taxon>
        <taxon>Micrococcales</taxon>
        <taxon>Microbacteriaceae</taxon>
        <taxon>Cryobacterium</taxon>
    </lineage>
</organism>
<feature type="domain" description="Rhodanese" evidence="2">
    <location>
        <begin position="268"/>
        <end position="348"/>
    </location>
</feature>
<dbReference type="InterPro" id="IPR051682">
    <property type="entry name" value="Mito_Persulfide_Diox"/>
</dbReference>
<feature type="domain" description="Rhodanese" evidence="2">
    <location>
        <begin position="372"/>
        <end position="455"/>
    </location>
</feature>
<dbReference type="Pfam" id="PF00581">
    <property type="entry name" value="Rhodanese"/>
    <property type="match status" value="2"/>
</dbReference>
<dbReference type="InterPro" id="IPR001763">
    <property type="entry name" value="Rhodanese-like_dom"/>
</dbReference>
<dbReference type="GO" id="GO:0050313">
    <property type="term" value="F:sulfur dioxygenase activity"/>
    <property type="evidence" value="ECO:0007669"/>
    <property type="project" value="InterPro"/>
</dbReference>
<dbReference type="STRING" id="1424661.SAMN05216281_101344"/>
<comment type="caution">
    <text evidence="3">The sequence shown here is derived from an EMBL/GenBank/DDBJ whole genome shotgun (WGS) entry which is preliminary data.</text>
</comment>
<dbReference type="InterPro" id="IPR036866">
    <property type="entry name" value="RibonucZ/Hydroxyglut_hydro"/>
</dbReference>
<dbReference type="FunFam" id="3.60.15.10:FF:000030">
    <property type="entry name" value="Metallo-beta-lactamase family protein"/>
    <property type="match status" value="1"/>
</dbReference>
<evidence type="ECO:0000313" key="3">
    <source>
        <dbReference type="EMBL" id="TFB88648.1"/>
    </source>
</evidence>
<evidence type="ECO:0000259" key="2">
    <source>
        <dbReference type="PROSITE" id="PS50206"/>
    </source>
</evidence>
<dbReference type="SUPFAM" id="SSF56281">
    <property type="entry name" value="Metallo-hydrolase/oxidoreductase"/>
    <property type="match status" value="1"/>
</dbReference>
<name>A0A1H8AVC4_9MICO</name>
<dbReference type="InterPro" id="IPR044528">
    <property type="entry name" value="POD-like_MBL-fold"/>
</dbReference>
<dbReference type="OrthoDB" id="3196337at2"/>
<dbReference type="PANTHER" id="PTHR43084">
    <property type="entry name" value="PERSULFIDE DIOXYGENASE ETHE1"/>
    <property type="match status" value="1"/>
</dbReference>
<dbReference type="AlphaFoldDB" id="A0A1H8AVC4"/>
<keyword evidence="4" id="KW-1185">Reference proteome</keyword>
<accession>A0A1H8AVC4</accession>
<dbReference type="SMART" id="SM00849">
    <property type="entry name" value="Lactamase_B"/>
    <property type="match status" value="1"/>
</dbReference>
<dbReference type="SMART" id="SM00450">
    <property type="entry name" value="RHOD"/>
    <property type="match status" value="2"/>
</dbReference>
<dbReference type="PROSITE" id="PS50206">
    <property type="entry name" value="RHODANESE_3"/>
    <property type="match status" value="2"/>
</dbReference>